<sequence>MSPFRYLPPLVLCLAGAPALAAVTPEALWQSWQDDEGAISAVGTVSRDGETLTVTDARLTIEDVTAEIARLVLSPEGEGTRAGLPDDWRLVSDDVSAEVTAPGASLLATGDAADPVYRMAAPQMTVATDIDDQPVTIDMVGLAGLFASDALDLEADSLRLVADATEDGPAVTVERTSPAFTLAGPIQALADLVAGEVPPDAVIELTSTESLQVFTPAQENAATVTIRSGATRDAVEITGGTLAVQQSLQDVAIAADGPSVPLPDASAAIESVELALTGPAAPTDAPAPFSVAMSMDGLTASEQLWQLIDPAAALSRSPANLALELSGQTLRTGTAEMAPERAALEAFRLEALGAVLMGQGSLLFQTPGEGALGKPVGTFSFTLEGALGVLDRLDELGTLPTGALIGARMGLGMFTRPGEGDDSLESTINIGPQGAVSVNGRVVMQLP</sequence>
<organism evidence="2 3">
    <name type="scientific">Palleronia abyssalis</name>
    <dbReference type="NCBI Taxonomy" id="1501240"/>
    <lineage>
        <taxon>Bacteria</taxon>
        <taxon>Pseudomonadati</taxon>
        <taxon>Pseudomonadota</taxon>
        <taxon>Alphaproteobacteria</taxon>
        <taxon>Rhodobacterales</taxon>
        <taxon>Roseobacteraceae</taxon>
        <taxon>Palleronia</taxon>
    </lineage>
</organism>
<keyword evidence="1" id="KW-0732">Signal</keyword>
<evidence type="ECO:0000313" key="3">
    <source>
        <dbReference type="Proteomes" id="UP000244912"/>
    </source>
</evidence>
<dbReference type="AlphaFoldDB" id="A0A2R8BTI1"/>
<feature type="chain" id="PRO_5015317044" description="DUF2125 domain-containing protein" evidence="1">
    <location>
        <begin position="22"/>
        <end position="447"/>
    </location>
</feature>
<accession>A0A2R8BTI1</accession>
<dbReference type="EMBL" id="ONZF01000002">
    <property type="protein sequence ID" value="SPJ23461.1"/>
    <property type="molecule type" value="Genomic_DNA"/>
</dbReference>
<evidence type="ECO:0008006" key="4">
    <source>
        <dbReference type="Google" id="ProtNLM"/>
    </source>
</evidence>
<dbReference type="RefSeq" id="WP_108893288.1">
    <property type="nucleotide sequence ID" value="NZ_ONZF01000002.1"/>
</dbReference>
<dbReference type="Proteomes" id="UP000244912">
    <property type="component" value="Unassembled WGS sequence"/>
</dbReference>
<dbReference type="Pfam" id="PF09898">
    <property type="entry name" value="DUF2125"/>
    <property type="match status" value="1"/>
</dbReference>
<evidence type="ECO:0000313" key="2">
    <source>
        <dbReference type="EMBL" id="SPJ23461.1"/>
    </source>
</evidence>
<reference evidence="2 3" key="1">
    <citation type="submission" date="2018-03" db="EMBL/GenBank/DDBJ databases">
        <authorList>
            <person name="Keele B.F."/>
        </authorList>
    </citation>
    <scope>NUCLEOTIDE SEQUENCE [LARGE SCALE GENOMIC DNA]</scope>
    <source>
        <strain evidence="2 3">CECT 8504</strain>
    </source>
</reference>
<protein>
    <recommendedName>
        <fullName evidence="4">DUF2125 domain-containing protein</fullName>
    </recommendedName>
</protein>
<gene>
    <name evidence="2" type="ORF">PAA8504_01272</name>
</gene>
<feature type="signal peptide" evidence="1">
    <location>
        <begin position="1"/>
        <end position="21"/>
    </location>
</feature>
<name>A0A2R8BTI1_9RHOB</name>
<dbReference type="OrthoDB" id="7791409at2"/>
<evidence type="ECO:0000256" key="1">
    <source>
        <dbReference type="SAM" id="SignalP"/>
    </source>
</evidence>
<keyword evidence="3" id="KW-1185">Reference proteome</keyword>
<proteinExistence type="predicted"/>
<dbReference type="InterPro" id="IPR018666">
    <property type="entry name" value="DUF2125"/>
</dbReference>